<dbReference type="PRINTS" id="PR01347">
    <property type="entry name" value="EPHRIN"/>
</dbReference>
<feature type="disulfide bond" evidence="15">
    <location>
        <begin position="57"/>
        <end position="97"/>
    </location>
</feature>
<evidence type="ECO:0000256" key="10">
    <source>
        <dbReference type="ARBA" id="ARBA00056077"/>
    </source>
</evidence>
<feature type="compositionally biased region" description="Basic and acidic residues" evidence="17">
    <location>
        <begin position="445"/>
        <end position="462"/>
    </location>
</feature>
<dbReference type="InterPro" id="IPR001799">
    <property type="entry name" value="Ephrin_RBD"/>
</dbReference>
<evidence type="ECO:0000256" key="12">
    <source>
        <dbReference type="ARBA" id="ARBA00069522"/>
    </source>
</evidence>
<keyword evidence="6 15" id="KW-1015">Disulfide bond</keyword>
<dbReference type="PANTHER" id="PTHR11304">
    <property type="entry name" value="EPHRIN"/>
    <property type="match status" value="1"/>
</dbReference>
<evidence type="ECO:0000313" key="22">
    <source>
        <dbReference type="Proteomes" id="UP000438429"/>
    </source>
</evidence>
<dbReference type="InterPro" id="IPR008972">
    <property type="entry name" value="Cupredoxin"/>
</dbReference>
<evidence type="ECO:0000256" key="8">
    <source>
        <dbReference type="ARBA" id="ARBA00023288"/>
    </source>
</evidence>
<evidence type="ECO:0000256" key="1">
    <source>
        <dbReference type="ARBA" id="ARBA00004609"/>
    </source>
</evidence>
<dbReference type="InterPro" id="IPR019765">
    <property type="entry name" value="Ephrin_CS"/>
</dbReference>
<keyword evidence="18" id="KW-1133">Transmembrane helix</keyword>
<protein>
    <recommendedName>
        <fullName evidence="9">Ephrin-A1</fullName>
    </recommendedName>
    <alternativeName>
        <fullName evidence="14">EHK1 ligand</fullName>
    </alternativeName>
    <alternativeName>
        <fullName evidence="13">EPH-related receptor tyrosine kinase ligand 3</fullName>
    </alternativeName>
    <alternativeName>
        <fullName evidence="12">Ephrin-A3</fullName>
    </alternativeName>
</protein>
<dbReference type="GO" id="GO:0010605">
    <property type="term" value="P:negative regulation of macromolecule metabolic process"/>
    <property type="evidence" value="ECO:0007669"/>
    <property type="project" value="UniProtKB-ARBA"/>
</dbReference>
<reference evidence="21 22" key="1">
    <citation type="submission" date="2019-06" db="EMBL/GenBank/DDBJ databases">
        <title>Draft genomes of female and male turbot (Scophthalmus maximus).</title>
        <authorList>
            <person name="Xu H."/>
            <person name="Xu X.-W."/>
            <person name="Shao C."/>
            <person name="Chen S."/>
        </authorList>
    </citation>
    <scope>NUCLEOTIDE SEQUENCE [LARGE SCALE GENOMIC DNA]</scope>
    <source>
        <strain evidence="21">Ysfricsl-2016a</strain>
        <tissue evidence="21">Blood</tissue>
    </source>
</reference>
<name>A0A6A4TJR2_SCOMX</name>
<dbReference type="GO" id="GO:0005886">
    <property type="term" value="C:plasma membrane"/>
    <property type="evidence" value="ECO:0007669"/>
    <property type="project" value="UniProtKB-SubCell"/>
</dbReference>
<evidence type="ECO:0000256" key="13">
    <source>
        <dbReference type="ARBA" id="ARBA00078736"/>
    </source>
</evidence>
<dbReference type="GO" id="GO:0046875">
    <property type="term" value="F:ephrin receptor binding"/>
    <property type="evidence" value="ECO:0007669"/>
    <property type="project" value="InterPro"/>
</dbReference>
<proteinExistence type="inferred from homology"/>
<dbReference type="Pfam" id="PF00812">
    <property type="entry name" value="Ephrin"/>
    <property type="match status" value="2"/>
</dbReference>
<keyword evidence="2" id="KW-1003">Cell membrane</keyword>
<feature type="domain" description="Ephrin RBD" evidence="20">
    <location>
        <begin position="300"/>
        <end position="439"/>
    </location>
</feature>
<feature type="signal peptide" evidence="19">
    <location>
        <begin position="1"/>
        <end position="19"/>
    </location>
</feature>
<evidence type="ECO:0000256" key="9">
    <source>
        <dbReference type="ARBA" id="ARBA00040413"/>
    </source>
</evidence>
<evidence type="ECO:0000256" key="15">
    <source>
        <dbReference type="PROSITE-ProRule" id="PRU00884"/>
    </source>
</evidence>
<evidence type="ECO:0000259" key="20">
    <source>
        <dbReference type="PROSITE" id="PS51551"/>
    </source>
</evidence>
<dbReference type="CDD" id="cd10425">
    <property type="entry name" value="Ephrin-A_Ectodomain"/>
    <property type="match status" value="2"/>
</dbReference>
<evidence type="ECO:0000256" key="4">
    <source>
        <dbReference type="ARBA" id="ARBA00022729"/>
    </source>
</evidence>
<evidence type="ECO:0000256" key="18">
    <source>
        <dbReference type="SAM" id="Phobius"/>
    </source>
</evidence>
<gene>
    <name evidence="21" type="ORF">F2P81_001954</name>
</gene>
<comment type="similarity">
    <text evidence="15 16">Belongs to the ephrin family.</text>
</comment>
<dbReference type="FunFam" id="2.60.40.420:FF:000017">
    <property type="entry name" value="ephrin-A1"/>
    <property type="match status" value="1"/>
</dbReference>
<dbReference type="EMBL" id="VEVO01000002">
    <property type="protein sequence ID" value="KAF0045425.1"/>
    <property type="molecule type" value="Genomic_DNA"/>
</dbReference>
<comment type="caution">
    <text evidence="15">Lacks conserved residue(s) required for the propagation of feature annotation.</text>
</comment>
<dbReference type="InterPro" id="IPR034252">
    <property type="entry name" value="Ephrin-A_Ecto"/>
</dbReference>
<evidence type="ECO:0000256" key="17">
    <source>
        <dbReference type="SAM" id="MobiDB-lite"/>
    </source>
</evidence>
<comment type="caution">
    <text evidence="21">The sequence shown here is derived from an EMBL/GenBank/DDBJ whole genome shotgun (WGS) entry which is preliminary data.</text>
</comment>
<feature type="transmembrane region" description="Helical" evidence="18">
    <location>
        <begin position="501"/>
        <end position="519"/>
    </location>
</feature>
<dbReference type="AlphaFoldDB" id="A0A6A4TJR2"/>
<dbReference type="GO" id="GO:0098552">
    <property type="term" value="C:side of membrane"/>
    <property type="evidence" value="ECO:0007669"/>
    <property type="project" value="UniProtKB-KW"/>
</dbReference>
<evidence type="ECO:0000256" key="19">
    <source>
        <dbReference type="SAM" id="SignalP"/>
    </source>
</evidence>
<evidence type="ECO:0000256" key="2">
    <source>
        <dbReference type="ARBA" id="ARBA00022475"/>
    </source>
</evidence>
<feature type="chain" id="PRO_5025433876" description="Ephrin-A1" evidence="19">
    <location>
        <begin position="20"/>
        <end position="520"/>
    </location>
</feature>
<dbReference type="GO" id="GO:0048013">
    <property type="term" value="P:ephrin receptor signaling pathway"/>
    <property type="evidence" value="ECO:0007669"/>
    <property type="project" value="InterPro"/>
</dbReference>
<feature type="domain" description="Ephrin RBD" evidence="20">
    <location>
        <begin position="24"/>
        <end position="156"/>
    </location>
</feature>
<sequence length="520" mass="59146">MAPVALPLWVLTSLTWASALQASANRHSVYWNSSNIHLRREGYTMQVNVNDYLDIYCPHYNDSQRMVGTGEQYVLYMVSYRGYRNCDPQLGFKRWECNRPHAPHAPIKFSEKFQRYSAFSLGYEFHVGQEYYYISTPTHHHGRSCLRLRVYVCCSTASDVDDEPEPTEPDYTLRPGLKIDDIDQKVKVVFLIILPDVGIELAMMLTLGAGKQGLTNGRLMSLFSDGPEHSSPVGTQNPPTRAYKHPYTDLIVSPWTQTEFCPDPSVSRNKQSFDRPSELFAELCNCGIPRHVEQLSADTVTPGDKCLEKKQAGFRFAESFLWDEYTEEVRINDYLDIICPHYTHGEVSSHAAERYVLYMVEKEDYEVCKPHSFDQLRWECSRPFAPHAPEKFSEKFQRFTPFTLGKEFRQGESYYYISKPMHHHGQDCLRLRVDVVGNKGSGKSPQEKSKAEETGKSLDGGKVKFPAAGGVHNPSNQLPADDPAVMEPNVQRSVGSSGVQLLSFSLLFTMIPVLLVLMLH</sequence>
<keyword evidence="7" id="KW-0325">Glycoprotein</keyword>
<keyword evidence="5 16" id="KW-0472">Membrane</keyword>
<evidence type="ECO:0000256" key="6">
    <source>
        <dbReference type="ARBA" id="ARBA00023157"/>
    </source>
</evidence>
<dbReference type="GO" id="GO:1902533">
    <property type="term" value="P:positive regulation of intracellular signal transduction"/>
    <property type="evidence" value="ECO:0007669"/>
    <property type="project" value="UniProtKB-ARBA"/>
</dbReference>
<comment type="subcellular location">
    <subcellularLocation>
        <location evidence="1">Cell membrane</location>
        <topology evidence="1">Lipid-anchor</topology>
        <topology evidence="1">GPI-anchor</topology>
    </subcellularLocation>
</comment>
<organism evidence="21 22">
    <name type="scientific">Scophthalmus maximus</name>
    <name type="common">Turbot</name>
    <name type="synonym">Psetta maxima</name>
    <dbReference type="NCBI Taxonomy" id="52904"/>
    <lineage>
        <taxon>Eukaryota</taxon>
        <taxon>Metazoa</taxon>
        <taxon>Chordata</taxon>
        <taxon>Craniata</taxon>
        <taxon>Vertebrata</taxon>
        <taxon>Euteleostomi</taxon>
        <taxon>Actinopterygii</taxon>
        <taxon>Neopterygii</taxon>
        <taxon>Teleostei</taxon>
        <taxon>Neoteleostei</taxon>
        <taxon>Acanthomorphata</taxon>
        <taxon>Carangaria</taxon>
        <taxon>Pleuronectiformes</taxon>
        <taxon>Pleuronectoidei</taxon>
        <taxon>Scophthalmidae</taxon>
        <taxon>Scophthalmus</taxon>
    </lineage>
</organism>
<feature type="region of interest" description="Disordered" evidence="17">
    <location>
        <begin position="439"/>
        <end position="484"/>
    </location>
</feature>
<dbReference type="SUPFAM" id="SSF49503">
    <property type="entry name" value="Cupredoxins"/>
    <property type="match status" value="2"/>
</dbReference>
<keyword evidence="3" id="KW-0336">GPI-anchor</keyword>
<evidence type="ECO:0000256" key="5">
    <source>
        <dbReference type="ARBA" id="ARBA00023136"/>
    </source>
</evidence>
<dbReference type="PROSITE" id="PS01299">
    <property type="entry name" value="EPHRIN_RBD_1"/>
    <property type="match status" value="2"/>
</dbReference>
<dbReference type="PROSITE" id="PS51551">
    <property type="entry name" value="EPHRIN_RBD_2"/>
    <property type="match status" value="2"/>
</dbReference>
<comment type="subunit">
    <text evidence="11">Interacts with EPHA8; activates EPHA8.</text>
</comment>
<evidence type="ECO:0000256" key="14">
    <source>
        <dbReference type="ARBA" id="ARBA00084021"/>
    </source>
</evidence>
<evidence type="ECO:0000313" key="21">
    <source>
        <dbReference type="EMBL" id="KAF0045425.1"/>
    </source>
</evidence>
<dbReference type="PANTHER" id="PTHR11304:SF5">
    <property type="entry name" value="EPHRIN-A3"/>
    <property type="match status" value="1"/>
</dbReference>
<evidence type="ECO:0000256" key="16">
    <source>
        <dbReference type="RuleBase" id="RU004375"/>
    </source>
</evidence>
<keyword evidence="4 19" id="KW-0732">Signal</keyword>
<evidence type="ECO:0000256" key="7">
    <source>
        <dbReference type="ARBA" id="ARBA00023180"/>
    </source>
</evidence>
<dbReference type="GO" id="GO:0007411">
    <property type="term" value="P:axon guidance"/>
    <property type="evidence" value="ECO:0007669"/>
    <property type="project" value="TreeGrafter"/>
</dbReference>
<accession>A0A6A4TJR2</accession>
<evidence type="ECO:0000256" key="11">
    <source>
        <dbReference type="ARBA" id="ARBA00061941"/>
    </source>
</evidence>
<dbReference type="Proteomes" id="UP000438429">
    <property type="component" value="Unassembled WGS sequence"/>
</dbReference>
<evidence type="ECO:0000256" key="3">
    <source>
        <dbReference type="ARBA" id="ARBA00022622"/>
    </source>
</evidence>
<dbReference type="FunFam" id="2.60.40.420:FF:000030">
    <property type="entry name" value="ephrin-A3 isoform X1"/>
    <property type="match status" value="1"/>
</dbReference>
<dbReference type="Gene3D" id="2.60.40.420">
    <property type="entry name" value="Cupredoxins - blue copper proteins"/>
    <property type="match status" value="2"/>
</dbReference>
<keyword evidence="18" id="KW-0812">Transmembrane</keyword>
<keyword evidence="8" id="KW-0449">Lipoprotein</keyword>
<dbReference type="InterPro" id="IPR031328">
    <property type="entry name" value="Ephrin"/>
</dbReference>
<comment type="function">
    <text evidence="10">Cell surface GPI-bound ligand for Eph receptors, a family of receptor tyrosine kinases which are crucial for migration, repulsion and adhesion during neuronal, vascular and epithelial development. Binds promiscuously Eph receptors residing on adjacent cells, leading to contact-dependent bidirectional signaling into neighboring cells. The signaling pathway downstream of the receptor is referred to as forward signaling while the signaling pathway downstream of the ephrin ligand is referred to as reverse signaling.</text>
</comment>